<dbReference type="InterPro" id="IPR050498">
    <property type="entry name" value="Ycf3"/>
</dbReference>
<comment type="caution">
    <text evidence="3">The sequence shown here is derived from an EMBL/GenBank/DDBJ whole genome shotgun (WGS) entry which is preliminary data.</text>
</comment>
<accession>X1NYN3</accession>
<dbReference type="SUPFAM" id="SSF48452">
    <property type="entry name" value="TPR-like"/>
    <property type="match status" value="1"/>
</dbReference>
<evidence type="ECO:0000256" key="1">
    <source>
        <dbReference type="ARBA" id="ARBA00022737"/>
    </source>
</evidence>
<keyword evidence="1" id="KW-0677">Repeat</keyword>
<name>X1NYN3_9ZZZZ</name>
<dbReference type="PANTHER" id="PTHR44858:SF1">
    <property type="entry name" value="UDP-N-ACETYLGLUCOSAMINE--PEPTIDE N-ACETYLGLUCOSAMINYLTRANSFERASE SPINDLY-RELATED"/>
    <property type="match status" value="1"/>
</dbReference>
<feature type="non-terminal residue" evidence="3">
    <location>
        <position position="1"/>
    </location>
</feature>
<organism evidence="3">
    <name type="scientific">marine sediment metagenome</name>
    <dbReference type="NCBI Taxonomy" id="412755"/>
    <lineage>
        <taxon>unclassified sequences</taxon>
        <taxon>metagenomes</taxon>
        <taxon>ecological metagenomes</taxon>
    </lineage>
</organism>
<dbReference type="Gene3D" id="1.25.40.10">
    <property type="entry name" value="Tetratricopeptide repeat domain"/>
    <property type="match status" value="1"/>
</dbReference>
<dbReference type="InterPro" id="IPR011990">
    <property type="entry name" value="TPR-like_helical_dom_sf"/>
</dbReference>
<dbReference type="AlphaFoldDB" id="X1NYN3"/>
<evidence type="ECO:0000256" key="2">
    <source>
        <dbReference type="ARBA" id="ARBA00022803"/>
    </source>
</evidence>
<reference evidence="3" key="1">
    <citation type="journal article" date="2014" name="Front. Microbiol.">
        <title>High frequency of phylogenetically diverse reductive dehalogenase-homologous genes in deep subseafloor sedimentary metagenomes.</title>
        <authorList>
            <person name="Kawai M."/>
            <person name="Futagami T."/>
            <person name="Toyoda A."/>
            <person name="Takaki Y."/>
            <person name="Nishi S."/>
            <person name="Hori S."/>
            <person name="Arai W."/>
            <person name="Tsubouchi T."/>
            <person name="Morono Y."/>
            <person name="Uchiyama I."/>
            <person name="Ito T."/>
            <person name="Fujiyama A."/>
            <person name="Inagaki F."/>
            <person name="Takami H."/>
        </authorList>
    </citation>
    <scope>NUCLEOTIDE SEQUENCE</scope>
    <source>
        <strain evidence="3">Expedition CK06-06</strain>
    </source>
</reference>
<evidence type="ECO:0000313" key="3">
    <source>
        <dbReference type="EMBL" id="GAI49157.1"/>
    </source>
</evidence>
<gene>
    <name evidence="3" type="ORF">S06H3_57705</name>
</gene>
<dbReference type="InterPro" id="IPR019734">
    <property type="entry name" value="TPR_rpt"/>
</dbReference>
<protein>
    <submittedName>
        <fullName evidence="3">Uncharacterized protein</fullName>
    </submittedName>
</protein>
<keyword evidence="2" id="KW-0802">TPR repeat</keyword>
<sequence length="220" mass="24951">WPFVEFTTDAKMRADEIFKQFVANVRGNSIYEHIDWTGFSEEEQEKWLQKYRLIYEASSHLFMSNASAINLDKLKHCTDGLGVLPDSPALLNARVEVEKLLYTDSVRVIESGNPDKALDLAGEILKIYPQSATAWIIRANARQNKGDMQRALTAAQRAVNIAPNNPETRFNLGFILFRIGQFDRAIAEYKEMLRVAEQTGEIGNFRRAQMLDAFAAVYAA</sequence>
<dbReference type="EMBL" id="BARV01037275">
    <property type="protein sequence ID" value="GAI49157.1"/>
    <property type="molecule type" value="Genomic_DNA"/>
</dbReference>
<dbReference type="SMART" id="SM00028">
    <property type="entry name" value="TPR"/>
    <property type="match status" value="2"/>
</dbReference>
<proteinExistence type="predicted"/>
<dbReference type="PROSITE" id="PS50005">
    <property type="entry name" value="TPR"/>
    <property type="match status" value="2"/>
</dbReference>
<feature type="non-terminal residue" evidence="3">
    <location>
        <position position="220"/>
    </location>
</feature>
<dbReference type="PANTHER" id="PTHR44858">
    <property type="entry name" value="TETRATRICOPEPTIDE REPEAT PROTEIN 6"/>
    <property type="match status" value="1"/>
</dbReference>
<dbReference type="Pfam" id="PF14559">
    <property type="entry name" value="TPR_19"/>
    <property type="match status" value="1"/>
</dbReference>